<sequence>MNIDPILTEWQYRLPKGYPTTDSDYTILYDVLSEMTTFSHNDRNRIVNQAKGLAPIVTESVEVETIENPVLIQILQQENKLDEFRQFLKLLPTDADSIVISFLNSMDQSKCVEFAAILYSYSDITEDILNTINFRSGFLNELFRLETKGLGKGEILLAILFNNSKINGAGASYDMDQNGNQYEIKDYTGGTSKFQSIRLGTKGSVTNFGFWDEITTTLKRIDQLRGTIENPKFDFHKIFHPELLRAIDYLDKRKSFILSGNLNFKDNAMLQIFYREANTLNSDIKGFTNVILRGPNATPVELSIEPIATNSDGSITIKPISDDSQSLTYVNTELRRLKYVREPNLFNIDLQEAVDTITKGDLQFIVFRKDRVRLTNEFRFVVCDAGRIRIVEKSIGAEDSDLTEEINEEDEW</sequence>
<dbReference type="EMBL" id="LR796859">
    <property type="protein sequence ID" value="CAB4171161.1"/>
    <property type="molecule type" value="Genomic_DNA"/>
</dbReference>
<name>A0A6J5PPA7_9CAUD</name>
<dbReference type="EMBL" id="LR796625">
    <property type="protein sequence ID" value="CAB4155248.1"/>
    <property type="molecule type" value="Genomic_DNA"/>
</dbReference>
<evidence type="ECO:0000313" key="1">
    <source>
        <dbReference type="EMBL" id="CAB4155248.1"/>
    </source>
</evidence>
<evidence type="ECO:0000313" key="3">
    <source>
        <dbReference type="EMBL" id="CAB4198666.1"/>
    </source>
</evidence>
<gene>
    <name evidence="3" type="ORF">UFOVP1307_203</name>
    <name evidence="1" type="ORF">UFOVP651_143</name>
    <name evidence="2" type="ORF">UFOVP902_222</name>
</gene>
<accession>A0A6J5PPA7</accession>
<dbReference type="EMBL" id="LR797270">
    <property type="protein sequence ID" value="CAB4198666.1"/>
    <property type="molecule type" value="Genomic_DNA"/>
</dbReference>
<protein>
    <submittedName>
        <fullName evidence="2">Uncharacterized protein</fullName>
    </submittedName>
</protein>
<proteinExistence type="predicted"/>
<reference evidence="2" key="1">
    <citation type="submission" date="2020-05" db="EMBL/GenBank/DDBJ databases">
        <authorList>
            <person name="Chiriac C."/>
            <person name="Salcher M."/>
            <person name="Ghai R."/>
            <person name="Kavagutti S V."/>
        </authorList>
    </citation>
    <scope>NUCLEOTIDE SEQUENCE</scope>
</reference>
<organism evidence="2">
    <name type="scientific">uncultured Caudovirales phage</name>
    <dbReference type="NCBI Taxonomy" id="2100421"/>
    <lineage>
        <taxon>Viruses</taxon>
        <taxon>Duplodnaviria</taxon>
        <taxon>Heunggongvirae</taxon>
        <taxon>Uroviricota</taxon>
        <taxon>Caudoviricetes</taxon>
        <taxon>Peduoviridae</taxon>
        <taxon>Maltschvirus</taxon>
        <taxon>Maltschvirus maltsch</taxon>
    </lineage>
</organism>
<evidence type="ECO:0000313" key="2">
    <source>
        <dbReference type="EMBL" id="CAB4171161.1"/>
    </source>
</evidence>